<dbReference type="RefSeq" id="XP_064701481.1">
    <property type="nucleotide sequence ID" value="XM_064852506.1"/>
</dbReference>
<dbReference type="PANTHER" id="PTHR11735">
    <property type="entry name" value="TRNA N6-ADENOSINE THREONYLCARBAMOYLTRANSFERASE"/>
    <property type="match status" value="1"/>
</dbReference>
<dbReference type="Proteomes" id="UP001358417">
    <property type="component" value="Unassembled WGS sequence"/>
</dbReference>
<dbReference type="HAMAP" id="MF_01445">
    <property type="entry name" value="TsaD"/>
    <property type="match status" value="1"/>
</dbReference>
<dbReference type="InterPro" id="IPR017860">
    <property type="entry name" value="Peptidase_M22_CS"/>
</dbReference>
<accession>A0AAV9MZ51</accession>
<dbReference type="InterPro" id="IPR017861">
    <property type="entry name" value="KAE1/TsaD"/>
</dbReference>
<keyword evidence="2 7" id="KW-0808">Transferase</keyword>
<evidence type="ECO:0000256" key="7">
    <source>
        <dbReference type="HAMAP-Rule" id="MF_03179"/>
    </source>
</evidence>
<dbReference type="Pfam" id="PF00814">
    <property type="entry name" value="TsaD"/>
    <property type="match status" value="1"/>
</dbReference>
<dbReference type="Gene3D" id="3.30.420.40">
    <property type="match status" value="2"/>
</dbReference>
<dbReference type="PROSITE" id="PS01016">
    <property type="entry name" value="GLYCOPROTEASE"/>
    <property type="match status" value="1"/>
</dbReference>
<evidence type="ECO:0000313" key="10">
    <source>
        <dbReference type="Proteomes" id="UP001358417"/>
    </source>
</evidence>
<keyword evidence="3 7" id="KW-0819">tRNA processing</keyword>
<dbReference type="InterPro" id="IPR000905">
    <property type="entry name" value="Gcp-like_dom"/>
</dbReference>
<dbReference type="SUPFAM" id="SSF53067">
    <property type="entry name" value="Actin-like ATPase domain"/>
    <property type="match status" value="2"/>
</dbReference>
<evidence type="ECO:0000256" key="4">
    <source>
        <dbReference type="ARBA" id="ARBA00022723"/>
    </source>
</evidence>
<name>A0AAV9MZ51_9EURO</name>
<dbReference type="PANTHER" id="PTHR11735:SF6">
    <property type="entry name" value="TRNA N6-ADENOSINE THREONYLCARBAMOYLTRANSFERASE, MITOCHONDRIAL"/>
    <property type="match status" value="1"/>
</dbReference>
<comment type="subunit">
    <text evidence="7">Homodimer.</text>
</comment>
<reference evidence="9 10" key="1">
    <citation type="submission" date="2023-08" db="EMBL/GenBank/DDBJ databases">
        <title>Black Yeasts Isolated from many extreme environments.</title>
        <authorList>
            <person name="Coleine C."/>
            <person name="Stajich J.E."/>
            <person name="Selbmann L."/>
        </authorList>
    </citation>
    <scope>NUCLEOTIDE SEQUENCE [LARGE SCALE GENOMIC DNA]</scope>
    <source>
        <strain evidence="9 10">CCFEE 5792</strain>
    </source>
</reference>
<evidence type="ECO:0000313" key="9">
    <source>
        <dbReference type="EMBL" id="KAK5045870.1"/>
    </source>
</evidence>
<comment type="similarity">
    <text evidence="7">Belongs to the KAE1 / TsaD family.</text>
</comment>
<gene>
    <name evidence="9" type="ORF">LTR84_008963</name>
</gene>
<dbReference type="GO" id="GO:0061711">
    <property type="term" value="F:tRNA N(6)-L-threonylcarbamoyladenine synthase activity"/>
    <property type="evidence" value="ECO:0007669"/>
    <property type="project" value="UniProtKB-EC"/>
</dbReference>
<dbReference type="AlphaFoldDB" id="A0AAV9MZ51"/>
<dbReference type="EC" id="2.3.1.234" evidence="1"/>
<keyword evidence="4 7" id="KW-0479">Metal-binding</keyword>
<comment type="caution">
    <text evidence="9">The sequence shown here is derived from an EMBL/GenBank/DDBJ whole genome shotgun (WGS) entry which is preliminary data.</text>
</comment>
<evidence type="ECO:0000256" key="5">
    <source>
        <dbReference type="ARBA" id="ARBA00023315"/>
    </source>
</evidence>
<sequence>MLYTCRVIQQRITLWRRPIPLSQLRRSILTLAIESSCDDTCVAILSKQKGRATIHFNEKITSKNTGKGGIVPLEALLSHQEHMSQLVDTSLAWLPPVELETCSSKIMHLQNGERKRKPDFVSVTRGPGMLSNLSVGVNTAKGLATAWQVPLVGVHHMQAHMLTSRLVDAMRTDQNESTSTMPEFPFLTLLVSGGHTMLVYSKGLVEHEIIATTGDIAVGDELDKCGRLILPKHVQDSLPDTGYAKYLSKYAFEGYNFEEWLIPKSRSDELDMSLNQFGWKIPIPLVRTRDLAFSFAGISSSVKRILDSRSVSEEERLALARSTIGATFDSMGSRIIMALEMLRDRQVEISTLVVSGGVAANDFLRFHLRRTLDVRKMGHVGLSFPPVELCTDNAAMIGWAGIEMLEAGYTSDLAFHPRRAWSMDSESEEGGILGGGGWNRAGME</sequence>
<dbReference type="GO" id="GO:0072670">
    <property type="term" value="P:mitochondrial tRNA threonylcarbamoyladenosine modification"/>
    <property type="evidence" value="ECO:0007669"/>
    <property type="project" value="TreeGrafter"/>
</dbReference>
<dbReference type="PRINTS" id="PR00789">
    <property type="entry name" value="OSIALOPTASE"/>
</dbReference>
<dbReference type="GO" id="GO:0046872">
    <property type="term" value="F:metal ion binding"/>
    <property type="evidence" value="ECO:0007669"/>
    <property type="project" value="UniProtKB-KW"/>
</dbReference>
<dbReference type="InterPro" id="IPR043129">
    <property type="entry name" value="ATPase_NBD"/>
</dbReference>
<feature type="domain" description="Gcp-like" evidence="8">
    <location>
        <begin position="62"/>
        <end position="399"/>
    </location>
</feature>
<evidence type="ECO:0000256" key="2">
    <source>
        <dbReference type="ARBA" id="ARBA00022679"/>
    </source>
</evidence>
<keyword evidence="7" id="KW-0496">Mitochondrion</keyword>
<evidence type="ECO:0000256" key="6">
    <source>
        <dbReference type="ARBA" id="ARBA00048117"/>
    </source>
</evidence>
<keyword evidence="10" id="KW-1185">Reference proteome</keyword>
<comment type="subcellular location">
    <subcellularLocation>
        <location evidence="7">Mitochondrion</location>
    </subcellularLocation>
</comment>
<evidence type="ECO:0000259" key="8">
    <source>
        <dbReference type="Pfam" id="PF00814"/>
    </source>
</evidence>
<evidence type="ECO:0000256" key="1">
    <source>
        <dbReference type="ARBA" id="ARBA00012156"/>
    </source>
</evidence>
<dbReference type="EMBL" id="JAVRRD010000034">
    <property type="protein sequence ID" value="KAK5045870.1"/>
    <property type="molecule type" value="Genomic_DNA"/>
</dbReference>
<dbReference type="GeneID" id="89977125"/>
<proteinExistence type="inferred from homology"/>
<comment type="catalytic activity">
    <reaction evidence="6 7">
        <text>L-threonylcarbamoyladenylate + adenosine(37) in tRNA = N(6)-L-threonylcarbamoyladenosine(37) in tRNA + AMP + H(+)</text>
        <dbReference type="Rhea" id="RHEA:37059"/>
        <dbReference type="Rhea" id="RHEA-COMP:10162"/>
        <dbReference type="Rhea" id="RHEA-COMP:10163"/>
        <dbReference type="ChEBI" id="CHEBI:15378"/>
        <dbReference type="ChEBI" id="CHEBI:73682"/>
        <dbReference type="ChEBI" id="CHEBI:74411"/>
        <dbReference type="ChEBI" id="CHEBI:74418"/>
        <dbReference type="ChEBI" id="CHEBI:456215"/>
        <dbReference type="EC" id="2.3.1.234"/>
    </reaction>
</comment>
<comment type="function">
    <text evidence="7">Required for the formation of a threonylcarbamoyl group on adenosine at position 37 (t(6)A37) in mitochondrial tRNAs that read codons beginning with adenine. Probably involved in the transfer of the threonylcarbamoyl moiety of threonylcarbamoyl-AMP (TC-AMP) to the N6 group of A37. Involved in mitochondrial genome maintenance.</text>
</comment>
<organism evidence="9 10">
    <name type="scientific">Exophiala bonariae</name>
    <dbReference type="NCBI Taxonomy" id="1690606"/>
    <lineage>
        <taxon>Eukaryota</taxon>
        <taxon>Fungi</taxon>
        <taxon>Dikarya</taxon>
        <taxon>Ascomycota</taxon>
        <taxon>Pezizomycotina</taxon>
        <taxon>Eurotiomycetes</taxon>
        <taxon>Chaetothyriomycetidae</taxon>
        <taxon>Chaetothyriales</taxon>
        <taxon>Herpotrichiellaceae</taxon>
        <taxon>Exophiala</taxon>
    </lineage>
</organism>
<dbReference type="InterPro" id="IPR022450">
    <property type="entry name" value="TsaD"/>
</dbReference>
<dbReference type="GO" id="GO:0005739">
    <property type="term" value="C:mitochondrion"/>
    <property type="evidence" value="ECO:0007669"/>
    <property type="project" value="UniProtKB-SubCell"/>
</dbReference>
<comment type="cofactor">
    <cofactor evidence="7">
        <name>a divalent metal cation</name>
        <dbReference type="ChEBI" id="CHEBI:60240"/>
    </cofactor>
    <text evidence="7">Binds 1 divalent metal cation per subunit.</text>
</comment>
<keyword evidence="5 7" id="KW-0012">Acyltransferase</keyword>
<evidence type="ECO:0000256" key="3">
    <source>
        <dbReference type="ARBA" id="ARBA00022694"/>
    </source>
</evidence>
<protein>
    <recommendedName>
        <fullName evidence="1">N(6)-L-threonylcarbamoyladenine synthase</fullName>
        <ecNumber evidence="1">2.3.1.234</ecNumber>
    </recommendedName>
</protein>